<dbReference type="UniPathway" id="UPA00196"/>
<dbReference type="GO" id="GO:0016020">
    <property type="term" value="C:membrane"/>
    <property type="evidence" value="ECO:0007669"/>
    <property type="project" value="GOC"/>
</dbReference>
<evidence type="ECO:0000313" key="11">
    <source>
        <dbReference type="EMBL" id="KKQ97149.1"/>
    </source>
</evidence>
<comment type="subcellular location">
    <subcellularLocation>
        <location evidence="1">Endoplasmic reticulum membrane</location>
        <topology evidence="1">Multi-pass membrane protein</topology>
    </subcellularLocation>
</comment>
<feature type="transmembrane region" description="Helical" evidence="10">
    <location>
        <begin position="279"/>
        <end position="302"/>
    </location>
</feature>
<feature type="transmembrane region" description="Helical" evidence="10">
    <location>
        <begin position="309"/>
        <end position="325"/>
    </location>
</feature>
<dbReference type="AlphaFoldDB" id="A0A0G0PGB9"/>
<evidence type="ECO:0000256" key="6">
    <source>
        <dbReference type="ARBA" id="ARBA00022692"/>
    </source>
</evidence>
<dbReference type="GO" id="GO:0000009">
    <property type="term" value="F:alpha-1,6-mannosyltransferase activity"/>
    <property type="evidence" value="ECO:0007669"/>
    <property type="project" value="InterPro"/>
</dbReference>
<comment type="caution">
    <text evidence="11">The sequence shown here is derived from an EMBL/GenBank/DDBJ whole genome shotgun (WGS) entry which is preliminary data.</text>
</comment>
<evidence type="ECO:0000256" key="4">
    <source>
        <dbReference type="ARBA" id="ARBA00022676"/>
    </source>
</evidence>
<evidence type="ECO:0000256" key="1">
    <source>
        <dbReference type="ARBA" id="ARBA00004477"/>
    </source>
</evidence>
<evidence type="ECO:0008006" key="13">
    <source>
        <dbReference type="Google" id="ProtNLM"/>
    </source>
</evidence>
<sequence length="382" mass="43654">MRLEGSKFILTSFILWRIALFLIVFLGIALFPLQKDFLGGGLTNYVQNPYFWSFLNFDGEHYAAIAHLGYQPLTYFFFPLLPILTRLIAFLVSSEFITIAISGLLVSNLAFLIGLFGLWKLIRLDYKENIAKMTILLLIFFPTSFYFGAFYTEGLVFALIIWSFFFARKGSWIFAGVLGAFATATRITALALIPAIGYEVWKFLKHRKGSWVVPLISLALVPMGLILYMYYLYVTVGDPLEFFHNVSIFGEQRSSEIILLPQVFYRYFFKVLPNLNYNYFPIVFTTYLEIASGIIFGILGIWSFFKLRLSYSLFFAVGYLIPPLSGSFSSFPRYVLILFPAFLLSAIWLNKKPRGLKIAVYCISGVLLALACALFSRGYWVS</sequence>
<dbReference type="Proteomes" id="UP000034325">
    <property type="component" value="Unassembled WGS sequence"/>
</dbReference>
<keyword evidence="7" id="KW-0256">Endoplasmic reticulum</keyword>
<feature type="transmembrane region" description="Helical" evidence="10">
    <location>
        <begin position="358"/>
        <end position="380"/>
    </location>
</feature>
<feature type="transmembrane region" description="Helical" evidence="10">
    <location>
        <begin position="99"/>
        <end position="122"/>
    </location>
</feature>
<reference evidence="11 12" key="1">
    <citation type="journal article" date="2015" name="Nature">
        <title>rRNA introns, odd ribosomes, and small enigmatic genomes across a large radiation of phyla.</title>
        <authorList>
            <person name="Brown C.T."/>
            <person name="Hug L.A."/>
            <person name="Thomas B.C."/>
            <person name="Sharon I."/>
            <person name="Castelle C.J."/>
            <person name="Singh A."/>
            <person name="Wilkins M.J."/>
            <person name="Williams K.H."/>
            <person name="Banfield J.F."/>
        </authorList>
    </citation>
    <scope>NUCLEOTIDE SEQUENCE [LARGE SCALE GENOMIC DNA]</scope>
</reference>
<dbReference type="GO" id="GO:0031501">
    <property type="term" value="C:mannosyltransferase complex"/>
    <property type="evidence" value="ECO:0007669"/>
    <property type="project" value="TreeGrafter"/>
</dbReference>
<dbReference type="EMBL" id="LBWA01000017">
    <property type="protein sequence ID" value="KKQ97149.1"/>
    <property type="molecule type" value="Genomic_DNA"/>
</dbReference>
<name>A0A0G0PGB9_9BACT</name>
<dbReference type="InterPro" id="IPR007315">
    <property type="entry name" value="PIG-V/Gpi18"/>
</dbReference>
<dbReference type="PANTHER" id="PTHR12468">
    <property type="entry name" value="GPI MANNOSYLTRANSFERASE 2"/>
    <property type="match status" value="1"/>
</dbReference>
<keyword evidence="9 10" id="KW-0472">Membrane</keyword>
<keyword evidence="6 10" id="KW-0812">Transmembrane</keyword>
<evidence type="ECO:0000256" key="2">
    <source>
        <dbReference type="ARBA" id="ARBA00004687"/>
    </source>
</evidence>
<keyword evidence="3" id="KW-0337">GPI-anchor biosynthesis</keyword>
<evidence type="ECO:0000256" key="7">
    <source>
        <dbReference type="ARBA" id="ARBA00022824"/>
    </source>
</evidence>
<comment type="pathway">
    <text evidence="2">Glycolipid biosynthesis; glycosylphosphatidylinositol-anchor biosynthesis.</text>
</comment>
<feature type="transmembrane region" description="Helical" evidence="10">
    <location>
        <begin position="134"/>
        <end position="166"/>
    </location>
</feature>
<protein>
    <recommendedName>
        <fullName evidence="13">Glycosyltransferase RgtA/B/C/D-like domain-containing protein</fullName>
    </recommendedName>
</protein>
<organism evidence="11 12">
    <name type="scientific">Candidatus Woesebacteria bacterium GW2011_GWA1_39_12</name>
    <dbReference type="NCBI Taxonomy" id="1618549"/>
    <lineage>
        <taxon>Bacteria</taxon>
        <taxon>Candidatus Woeseibacteriota</taxon>
    </lineage>
</organism>
<feature type="transmembrane region" description="Helical" evidence="10">
    <location>
        <begin position="331"/>
        <end position="349"/>
    </location>
</feature>
<evidence type="ECO:0000313" key="12">
    <source>
        <dbReference type="Proteomes" id="UP000034325"/>
    </source>
</evidence>
<feature type="transmembrane region" description="Helical" evidence="10">
    <location>
        <begin position="172"/>
        <end position="198"/>
    </location>
</feature>
<gene>
    <name evidence="11" type="ORF">UT23_C0017G0010</name>
</gene>
<keyword evidence="4" id="KW-0328">Glycosyltransferase</keyword>
<keyword evidence="8 10" id="KW-1133">Transmembrane helix</keyword>
<evidence type="ECO:0000256" key="3">
    <source>
        <dbReference type="ARBA" id="ARBA00022502"/>
    </source>
</evidence>
<evidence type="ECO:0000256" key="5">
    <source>
        <dbReference type="ARBA" id="ARBA00022679"/>
    </source>
</evidence>
<dbReference type="GO" id="GO:0006506">
    <property type="term" value="P:GPI anchor biosynthetic process"/>
    <property type="evidence" value="ECO:0007669"/>
    <property type="project" value="UniProtKB-UniPathway"/>
</dbReference>
<keyword evidence="5" id="KW-0808">Transferase</keyword>
<proteinExistence type="predicted"/>
<dbReference type="GO" id="GO:0004376">
    <property type="term" value="F:GPI mannosyltransferase activity"/>
    <property type="evidence" value="ECO:0007669"/>
    <property type="project" value="InterPro"/>
</dbReference>
<accession>A0A0G0PGB9</accession>
<evidence type="ECO:0000256" key="8">
    <source>
        <dbReference type="ARBA" id="ARBA00022989"/>
    </source>
</evidence>
<evidence type="ECO:0000256" key="10">
    <source>
        <dbReference type="SAM" id="Phobius"/>
    </source>
</evidence>
<feature type="transmembrane region" description="Helical" evidence="10">
    <location>
        <begin position="14"/>
        <end position="33"/>
    </location>
</feature>
<evidence type="ECO:0000256" key="9">
    <source>
        <dbReference type="ARBA" id="ARBA00023136"/>
    </source>
</evidence>
<feature type="transmembrane region" description="Helical" evidence="10">
    <location>
        <begin position="210"/>
        <end position="233"/>
    </location>
</feature>
<dbReference type="PANTHER" id="PTHR12468:SF2">
    <property type="entry name" value="GPI MANNOSYLTRANSFERASE 2"/>
    <property type="match status" value="1"/>
</dbReference>